<evidence type="ECO:0000256" key="3">
    <source>
        <dbReference type="PIRSR" id="PIRSR000137-1"/>
    </source>
</evidence>
<dbReference type="GO" id="GO:0050660">
    <property type="term" value="F:flavin adenine dinucleotide binding"/>
    <property type="evidence" value="ECO:0007669"/>
    <property type="project" value="InterPro"/>
</dbReference>
<keyword evidence="2" id="KW-0325">Glycoprotein</keyword>
<dbReference type="SUPFAM" id="SSF51905">
    <property type="entry name" value="FAD/NAD(P)-binding domain"/>
    <property type="match status" value="1"/>
</dbReference>
<feature type="active site" description="Proton acceptor" evidence="3">
    <location>
        <position position="610"/>
    </location>
</feature>
<dbReference type="EMBL" id="JAFEKC020000004">
    <property type="protein sequence ID" value="KAK0515317.1"/>
    <property type="molecule type" value="Genomic_DNA"/>
</dbReference>
<dbReference type="PROSITE" id="PS00624">
    <property type="entry name" value="GMC_OXRED_2"/>
    <property type="match status" value="1"/>
</dbReference>
<evidence type="ECO:0000259" key="5">
    <source>
        <dbReference type="PROSITE" id="PS00624"/>
    </source>
</evidence>
<evidence type="ECO:0000256" key="1">
    <source>
        <dbReference type="ARBA" id="ARBA00010790"/>
    </source>
</evidence>
<keyword evidence="4" id="KW-0285">Flavoprotein</keyword>
<evidence type="ECO:0000313" key="7">
    <source>
        <dbReference type="Proteomes" id="UP001166286"/>
    </source>
</evidence>
<dbReference type="InterPro" id="IPR000172">
    <property type="entry name" value="GMC_OxRdtase_N"/>
</dbReference>
<evidence type="ECO:0000256" key="4">
    <source>
        <dbReference type="PIRSR" id="PIRSR000137-2"/>
    </source>
</evidence>
<dbReference type="InterPro" id="IPR007867">
    <property type="entry name" value="GMC_OxRtase_C"/>
</dbReference>
<comment type="cofactor">
    <cofactor evidence="4">
        <name>FAD</name>
        <dbReference type="ChEBI" id="CHEBI:57692"/>
    </cofactor>
</comment>
<feature type="active site" description="Proton donor" evidence="3">
    <location>
        <position position="566"/>
    </location>
</feature>
<comment type="caution">
    <text evidence="6">The sequence shown here is derived from an EMBL/GenBank/DDBJ whole genome shotgun (WGS) entry which is preliminary data.</text>
</comment>
<dbReference type="Proteomes" id="UP001166286">
    <property type="component" value="Unassembled WGS sequence"/>
</dbReference>
<gene>
    <name evidence="6" type="ORF">JMJ35_002696</name>
</gene>
<organism evidence="6 7">
    <name type="scientific">Cladonia borealis</name>
    <dbReference type="NCBI Taxonomy" id="184061"/>
    <lineage>
        <taxon>Eukaryota</taxon>
        <taxon>Fungi</taxon>
        <taxon>Dikarya</taxon>
        <taxon>Ascomycota</taxon>
        <taxon>Pezizomycotina</taxon>
        <taxon>Lecanoromycetes</taxon>
        <taxon>OSLEUM clade</taxon>
        <taxon>Lecanoromycetidae</taxon>
        <taxon>Lecanorales</taxon>
        <taxon>Lecanorineae</taxon>
        <taxon>Cladoniaceae</taxon>
        <taxon>Cladonia</taxon>
    </lineage>
</organism>
<keyword evidence="4" id="KW-0274">FAD</keyword>
<proteinExistence type="inferred from homology"/>
<accession>A0AA39R5J6</accession>
<dbReference type="GO" id="GO:0016614">
    <property type="term" value="F:oxidoreductase activity, acting on CH-OH group of donors"/>
    <property type="evidence" value="ECO:0007669"/>
    <property type="project" value="InterPro"/>
</dbReference>
<dbReference type="Gene3D" id="3.50.50.60">
    <property type="entry name" value="FAD/NAD(P)-binding domain"/>
    <property type="match status" value="1"/>
</dbReference>
<dbReference type="Pfam" id="PF05199">
    <property type="entry name" value="GMC_oxred_C"/>
    <property type="match status" value="1"/>
</dbReference>
<protein>
    <recommendedName>
        <fullName evidence="5">Glucose-methanol-choline oxidoreductase N-terminal domain-containing protein</fullName>
    </recommendedName>
</protein>
<dbReference type="AlphaFoldDB" id="A0AA39R5J6"/>
<dbReference type="SUPFAM" id="SSF54373">
    <property type="entry name" value="FAD-linked reductases, C-terminal domain"/>
    <property type="match status" value="1"/>
</dbReference>
<reference evidence="6" key="1">
    <citation type="submission" date="2023-03" db="EMBL/GenBank/DDBJ databases">
        <title>Complete genome of Cladonia borealis.</title>
        <authorList>
            <person name="Park H."/>
        </authorList>
    </citation>
    <scope>NUCLEOTIDE SEQUENCE</scope>
    <source>
        <strain evidence="6">ANT050790</strain>
    </source>
</reference>
<evidence type="ECO:0000256" key="2">
    <source>
        <dbReference type="ARBA" id="ARBA00023180"/>
    </source>
</evidence>
<name>A0AA39R5J6_9LECA</name>
<dbReference type="InterPro" id="IPR012132">
    <property type="entry name" value="GMC_OxRdtase"/>
</dbReference>
<evidence type="ECO:0000313" key="6">
    <source>
        <dbReference type="EMBL" id="KAK0515317.1"/>
    </source>
</evidence>
<dbReference type="GO" id="GO:0044550">
    <property type="term" value="P:secondary metabolite biosynthetic process"/>
    <property type="evidence" value="ECO:0007669"/>
    <property type="project" value="TreeGrafter"/>
</dbReference>
<dbReference type="InterPro" id="IPR036188">
    <property type="entry name" value="FAD/NAD-bd_sf"/>
</dbReference>
<comment type="similarity">
    <text evidence="1">Belongs to the GMC oxidoreductase family.</text>
</comment>
<feature type="domain" description="Glucose-methanol-choline oxidoreductase N-terminal" evidence="5">
    <location>
        <begin position="333"/>
        <end position="347"/>
    </location>
</feature>
<dbReference type="PANTHER" id="PTHR11552">
    <property type="entry name" value="GLUCOSE-METHANOL-CHOLINE GMC OXIDOREDUCTASE"/>
    <property type="match status" value="1"/>
</dbReference>
<dbReference type="Gene3D" id="3.30.560.10">
    <property type="entry name" value="Glucose Oxidase, domain 3"/>
    <property type="match status" value="1"/>
</dbReference>
<feature type="binding site" evidence="4">
    <location>
        <begin position="611"/>
        <end position="612"/>
    </location>
    <ligand>
        <name>FAD</name>
        <dbReference type="ChEBI" id="CHEBI:57692"/>
    </ligand>
</feature>
<sequence length="644" mass="68721">MLFSSTLRWGALAAVVTSAPLHRRATSIFNENLLAQGLLGSHFGQVDLPTSYDYVIVGGGTAGLTVARRLAETSTVAVIEAGSLYELDNSNLTEIPADASYYLGKDPKFENPLIDWRQQTTPQPGFGGVSVLYPQGRTLGGSSARNFMWYQRGSTGSYQQWADVVGDQSYTFSNLLTYFKKSVQFSPPNQGARAANATPLYDASVFSSSGGPLHVSYPNFASPSASWLSLGFNTIGLTELPGGLQDGNLLGWTWVANTIDPVTQIRSTSESSMLREALQLNDNLVVYHNTLAKKIVFDDTKTATGVIVEASGVGSGSITYIIKATNEVIVSSGAFRSPQMLMVSGVGPAATLQSNGIEVLADRPGVGQNMWDHPFFGPSYDVKTVTHSYLGATTFSTQATEEYVMSRKGILTNVGGDLLAFEKLPAGAVSNSTRSALDTTFGPDWPDIEILSLDAYTGHLNDFVFGAPDLKNYTSVCIALVAPFSRGNVTIASNDTTDHPVVNPNWLTDPRDREVAVAGFKRAREVFQSTAVTPLLIGSEAYPGNNVTTDEQILQTITSSSDSIHHAAGTNRMGLANDSMAVVDSQARVIGVHGVRVVDASAFPLLPPGHPQASVYALAEKIADIIISQGPHSFESADYTSSVD</sequence>
<dbReference type="Pfam" id="PF00732">
    <property type="entry name" value="GMC_oxred_N"/>
    <property type="match status" value="1"/>
</dbReference>
<keyword evidence="7" id="KW-1185">Reference proteome</keyword>
<dbReference type="PANTHER" id="PTHR11552:SF138">
    <property type="entry name" value="DEHYDROGENASE PKFF-RELATED"/>
    <property type="match status" value="1"/>
</dbReference>
<dbReference type="PIRSF" id="PIRSF000137">
    <property type="entry name" value="Alcohol_oxidase"/>
    <property type="match status" value="1"/>
</dbReference>